<dbReference type="Proteomes" id="UP000282002">
    <property type="component" value="Chromosome"/>
</dbReference>
<dbReference type="KEGG" id="taw:EI545_18115"/>
<dbReference type="GO" id="GO:0016020">
    <property type="term" value="C:membrane"/>
    <property type="evidence" value="ECO:0007669"/>
    <property type="project" value="InterPro"/>
</dbReference>
<accession>A0A3S8UAG0</accession>
<feature type="transmembrane region" description="Helical" evidence="1">
    <location>
        <begin position="47"/>
        <end position="63"/>
    </location>
</feature>
<keyword evidence="1" id="KW-1133">Transmembrane helix</keyword>
<dbReference type="Gene3D" id="1.10.3730.20">
    <property type="match status" value="1"/>
</dbReference>
<dbReference type="Pfam" id="PF00892">
    <property type="entry name" value="EamA"/>
    <property type="match status" value="2"/>
</dbReference>
<dbReference type="OrthoDB" id="9812899at2"/>
<dbReference type="PANTHER" id="PTHR22911">
    <property type="entry name" value="ACYL-MALONYL CONDENSING ENZYME-RELATED"/>
    <property type="match status" value="1"/>
</dbReference>
<feature type="transmembrane region" description="Helical" evidence="1">
    <location>
        <begin position="269"/>
        <end position="286"/>
    </location>
</feature>
<reference evidence="3 4" key="1">
    <citation type="submission" date="2018-12" db="EMBL/GenBank/DDBJ databases">
        <title>Complete genome sequencing of Tabrizicola sp. K13M18.</title>
        <authorList>
            <person name="Bae J.-W."/>
        </authorList>
    </citation>
    <scope>NUCLEOTIDE SEQUENCE [LARGE SCALE GENOMIC DNA]</scope>
    <source>
        <strain evidence="3 4">K13M18</strain>
    </source>
</reference>
<feature type="domain" description="EamA" evidence="2">
    <location>
        <begin position="16"/>
        <end position="147"/>
    </location>
</feature>
<dbReference type="PANTHER" id="PTHR22911:SF103">
    <property type="entry name" value="BLR2811 PROTEIN"/>
    <property type="match status" value="1"/>
</dbReference>
<gene>
    <name evidence="3" type="ORF">EI545_18115</name>
</gene>
<proteinExistence type="predicted"/>
<dbReference type="AlphaFoldDB" id="A0A3S8UAG0"/>
<keyword evidence="4" id="KW-1185">Reference proteome</keyword>
<evidence type="ECO:0000256" key="1">
    <source>
        <dbReference type="SAM" id="Phobius"/>
    </source>
</evidence>
<evidence type="ECO:0000259" key="2">
    <source>
        <dbReference type="Pfam" id="PF00892"/>
    </source>
</evidence>
<protein>
    <submittedName>
        <fullName evidence="3">DMT family transporter</fullName>
    </submittedName>
</protein>
<keyword evidence="1" id="KW-0812">Transmembrane</keyword>
<feature type="transmembrane region" description="Helical" evidence="1">
    <location>
        <begin position="187"/>
        <end position="209"/>
    </location>
</feature>
<evidence type="ECO:0000313" key="3">
    <source>
        <dbReference type="EMBL" id="AZL60573.1"/>
    </source>
</evidence>
<feature type="transmembrane region" description="Helical" evidence="1">
    <location>
        <begin position="243"/>
        <end position="263"/>
    </location>
</feature>
<dbReference type="SUPFAM" id="SSF103481">
    <property type="entry name" value="Multidrug resistance efflux transporter EmrE"/>
    <property type="match status" value="2"/>
</dbReference>
<name>A0A3S8UAG0_9RHOB</name>
<dbReference type="RefSeq" id="WP_125326765.1">
    <property type="nucleotide sequence ID" value="NZ_CP034328.1"/>
</dbReference>
<feature type="transmembrane region" description="Helical" evidence="1">
    <location>
        <begin position="132"/>
        <end position="151"/>
    </location>
</feature>
<feature type="transmembrane region" description="Helical" evidence="1">
    <location>
        <begin position="157"/>
        <end position="175"/>
    </location>
</feature>
<evidence type="ECO:0000313" key="4">
    <source>
        <dbReference type="Proteomes" id="UP000282002"/>
    </source>
</evidence>
<organism evidence="3 4">
    <name type="scientific">Tabrizicola piscis</name>
    <dbReference type="NCBI Taxonomy" id="2494374"/>
    <lineage>
        <taxon>Bacteria</taxon>
        <taxon>Pseudomonadati</taxon>
        <taxon>Pseudomonadota</taxon>
        <taxon>Alphaproteobacteria</taxon>
        <taxon>Rhodobacterales</taxon>
        <taxon>Paracoccaceae</taxon>
        <taxon>Tabrizicola</taxon>
    </lineage>
</organism>
<dbReference type="InterPro" id="IPR037185">
    <property type="entry name" value="EmrE-like"/>
</dbReference>
<feature type="transmembrane region" description="Helical" evidence="1">
    <location>
        <begin position="215"/>
        <end position="236"/>
    </location>
</feature>
<dbReference type="InterPro" id="IPR000620">
    <property type="entry name" value="EamA_dom"/>
</dbReference>
<sequence>MSRIHLAPAPASTVTRGVLLMILAILLFTAMDATAKGLIERYPAPQVVWSRFAGQLLIVLVLLNRHAPRLMRTQHPWLHLARSAFQLGATGLFFLSLPHVGLAEATALTDINPVLITLGAALFLGERLGPRRIAGVLVALIGALIILRPGLGVFSPWALLPLGAAVCYTGNALLTRHLGPREPVWTSLLHASIFGTVVSALALPFVWVPVAGADLLLFILVGFLGTGAQLCIIRSFSMTEAAVVAPFAYLGIIFATFWGAVLYDQWPDMWTVIGALVIVGAGLYVWHRETQAARNA</sequence>
<feature type="domain" description="EamA" evidence="2">
    <location>
        <begin position="157"/>
        <end position="281"/>
    </location>
</feature>
<dbReference type="EMBL" id="CP034328">
    <property type="protein sequence ID" value="AZL60573.1"/>
    <property type="molecule type" value="Genomic_DNA"/>
</dbReference>
<keyword evidence="1" id="KW-0472">Membrane</keyword>